<gene>
    <name evidence="7" type="primary">LOC109714386</name>
</gene>
<dbReference type="OrthoDB" id="696422at2759"/>
<evidence type="ECO:0000256" key="1">
    <source>
        <dbReference type="ARBA" id="ARBA00023242"/>
    </source>
</evidence>
<keyword evidence="4" id="KW-0812">Transmembrane</keyword>
<dbReference type="Pfam" id="PF08879">
    <property type="entry name" value="WRC"/>
    <property type="match status" value="1"/>
</dbReference>
<dbReference type="RefSeq" id="XP_020094578.1">
    <property type="nucleotide sequence ID" value="XM_020238989.1"/>
</dbReference>
<evidence type="ECO:0000256" key="3">
    <source>
        <dbReference type="SAM" id="MobiDB-lite"/>
    </source>
</evidence>
<reference evidence="6" key="1">
    <citation type="journal article" date="2015" name="Nat. Genet.">
        <title>The pineapple genome and the evolution of CAM photosynthesis.</title>
        <authorList>
            <person name="Ming R."/>
            <person name="VanBuren R."/>
            <person name="Wai C.M."/>
            <person name="Tang H."/>
            <person name="Schatz M.C."/>
            <person name="Bowers J.E."/>
            <person name="Lyons E."/>
            <person name="Wang M.L."/>
            <person name="Chen J."/>
            <person name="Biggers E."/>
            <person name="Zhang J."/>
            <person name="Huang L."/>
            <person name="Zhang L."/>
            <person name="Miao W."/>
            <person name="Zhang J."/>
            <person name="Ye Z."/>
            <person name="Miao C."/>
            <person name="Lin Z."/>
            <person name="Wang H."/>
            <person name="Zhou H."/>
            <person name="Yim W.C."/>
            <person name="Priest H.D."/>
            <person name="Zheng C."/>
            <person name="Woodhouse M."/>
            <person name="Edger P.P."/>
            <person name="Guyot R."/>
            <person name="Guo H.B."/>
            <person name="Guo H."/>
            <person name="Zheng G."/>
            <person name="Singh R."/>
            <person name="Sharma A."/>
            <person name="Min X."/>
            <person name="Zheng Y."/>
            <person name="Lee H."/>
            <person name="Gurtowski J."/>
            <person name="Sedlazeck F.J."/>
            <person name="Harkess A."/>
            <person name="McKain M.R."/>
            <person name="Liao Z."/>
            <person name="Fang J."/>
            <person name="Liu J."/>
            <person name="Zhang X."/>
            <person name="Zhang Q."/>
            <person name="Hu W."/>
            <person name="Qin Y."/>
            <person name="Wang K."/>
            <person name="Chen L.Y."/>
            <person name="Shirley N."/>
            <person name="Lin Y.R."/>
            <person name="Liu L.Y."/>
            <person name="Hernandez A.G."/>
            <person name="Wright C.L."/>
            <person name="Bulone V."/>
            <person name="Tuskan G.A."/>
            <person name="Heath K."/>
            <person name="Zee F."/>
            <person name="Moore P.H."/>
            <person name="Sunkar R."/>
            <person name="Leebens-Mack J.H."/>
            <person name="Mockler T."/>
            <person name="Bennetzen J.L."/>
            <person name="Freeling M."/>
            <person name="Sankoff D."/>
            <person name="Paterson A.H."/>
            <person name="Zhu X."/>
            <person name="Yang X."/>
            <person name="Smith J.A."/>
            <person name="Cushman J.C."/>
            <person name="Paull R.E."/>
            <person name="Yu Q."/>
        </authorList>
    </citation>
    <scope>NUCLEOTIDE SEQUENCE [LARGE SCALE GENOMIC DNA]</scope>
    <source>
        <strain evidence="6">cv. F153</strain>
    </source>
</reference>
<reference evidence="7" key="2">
    <citation type="submission" date="2025-08" db="UniProtKB">
        <authorList>
            <consortium name="RefSeq"/>
        </authorList>
    </citation>
    <scope>IDENTIFICATION</scope>
    <source>
        <tissue evidence="7">Leaf</tissue>
    </source>
</reference>
<keyword evidence="4" id="KW-1133">Transmembrane helix</keyword>
<evidence type="ECO:0000259" key="5">
    <source>
        <dbReference type="PROSITE" id="PS51667"/>
    </source>
</evidence>
<accession>A0A6P5FM94</accession>
<dbReference type="InterPro" id="IPR014977">
    <property type="entry name" value="WRC_dom"/>
</dbReference>
<feature type="region of interest" description="Disordered" evidence="3">
    <location>
        <begin position="102"/>
        <end position="132"/>
    </location>
</feature>
<feature type="domain" description="WRC" evidence="5">
    <location>
        <begin position="67"/>
        <end position="111"/>
    </location>
</feature>
<comment type="caution">
    <text evidence="2">Lacks conserved residue(s) required for the propagation of feature annotation.</text>
</comment>
<evidence type="ECO:0000256" key="4">
    <source>
        <dbReference type="SAM" id="Phobius"/>
    </source>
</evidence>
<feature type="transmembrane region" description="Helical" evidence="4">
    <location>
        <begin position="23"/>
        <end position="42"/>
    </location>
</feature>
<dbReference type="Proteomes" id="UP000515123">
    <property type="component" value="Linkage group 8"/>
</dbReference>
<evidence type="ECO:0000313" key="7">
    <source>
        <dbReference type="RefSeq" id="XP_020094578.1"/>
    </source>
</evidence>
<evidence type="ECO:0000256" key="2">
    <source>
        <dbReference type="PROSITE-ProRule" id="PRU01002"/>
    </source>
</evidence>
<name>A0A6P5FM94_ANACO</name>
<proteinExistence type="predicted"/>
<keyword evidence="4" id="KW-0472">Membrane</keyword>
<protein>
    <submittedName>
        <fullName evidence="7">Uncharacterized protein LOC109714386</fullName>
    </submittedName>
</protein>
<feature type="compositionally biased region" description="Low complexity" evidence="3">
    <location>
        <begin position="109"/>
        <end position="121"/>
    </location>
</feature>
<evidence type="ECO:0000313" key="6">
    <source>
        <dbReference type="Proteomes" id="UP000515123"/>
    </source>
</evidence>
<dbReference type="AlphaFoldDB" id="A0A6P5FM94"/>
<sequence>MHQFPQILLHNRFTKFYRLSNDVGDLLICWLFLALNIALCGARKLFGVWLQRRTQEKGKESEMGSPNSALEPCRRNDGRRWRCKSAAVPGTNLCGHHLVQSLARKRRSSSSSGVSAREGASTNKKAQKKLKS</sequence>
<keyword evidence="6" id="KW-1185">Reference proteome</keyword>
<keyword evidence="1" id="KW-0539">Nucleus</keyword>
<dbReference type="PROSITE" id="PS51667">
    <property type="entry name" value="WRC"/>
    <property type="match status" value="1"/>
</dbReference>
<dbReference type="GeneID" id="109714386"/>
<organism evidence="6 7">
    <name type="scientific">Ananas comosus</name>
    <name type="common">Pineapple</name>
    <name type="synonym">Ananas ananas</name>
    <dbReference type="NCBI Taxonomy" id="4615"/>
    <lineage>
        <taxon>Eukaryota</taxon>
        <taxon>Viridiplantae</taxon>
        <taxon>Streptophyta</taxon>
        <taxon>Embryophyta</taxon>
        <taxon>Tracheophyta</taxon>
        <taxon>Spermatophyta</taxon>
        <taxon>Magnoliopsida</taxon>
        <taxon>Liliopsida</taxon>
        <taxon>Poales</taxon>
        <taxon>Bromeliaceae</taxon>
        <taxon>Bromelioideae</taxon>
        <taxon>Ananas</taxon>
    </lineage>
</organism>